<dbReference type="InterPro" id="IPR009057">
    <property type="entry name" value="Homeodomain-like_sf"/>
</dbReference>
<dbReference type="Proteomes" id="UP000238650">
    <property type="component" value="Unassembled WGS sequence"/>
</dbReference>
<name>A0A2S9QK49_9MICO</name>
<proteinExistence type="predicted"/>
<dbReference type="PANTHER" id="PTHR46796:SF6">
    <property type="entry name" value="ARAC SUBFAMILY"/>
    <property type="match status" value="1"/>
</dbReference>
<comment type="caution">
    <text evidence="6">The sequence shown here is derived from an EMBL/GenBank/DDBJ whole genome shotgun (WGS) entry which is preliminary data.</text>
</comment>
<keyword evidence="3" id="KW-0804">Transcription</keyword>
<evidence type="ECO:0000256" key="3">
    <source>
        <dbReference type="ARBA" id="ARBA00023163"/>
    </source>
</evidence>
<dbReference type="InterPro" id="IPR050204">
    <property type="entry name" value="AraC_XylS_family_regulators"/>
</dbReference>
<organism evidence="6 7">
    <name type="scientific">Leucobacter massiliensis</name>
    <dbReference type="NCBI Taxonomy" id="1686285"/>
    <lineage>
        <taxon>Bacteria</taxon>
        <taxon>Bacillati</taxon>
        <taxon>Actinomycetota</taxon>
        <taxon>Actinomycetes</taxon>
        <taxon>Micrococcales</taxon>
        <taxon>Microbacteriaceae</taxon>
        <taxon>Leucobacter</taxon>
    </lineage>
</organism>
<dbReference type="PANTHER" id="PTHR46796">
    <property type="entry name" value="HTH-TYPE TRANSCRIPTIONAL ACTIVATOR RHAS-RELATED"/>
    <property type="match status" value="1"/>
</dbReference>
<dbReference type="InterPro" id="IPR035418">
    <property type="entry name" value="AraC-bd_2"/>
</dbReference>
<evidence type="ECO:0000313" key="6">
    <source>
        <dbReference type="EMBL" id="PRI09978.1"/>
    </source>
</evidence>
<evidence type="ECO:0000256" key="2">
    <source>
        <dbReference type="ARBA" id="ARBA00023125"/>
    </source>
</evidence>
<feature type="compositionally biased region" description="Low complexity" evidence="4">
    <location>
        <begin position="21"/>
        <end position="31"/>
    </location>
</feature>
<evidence type="ECO:0000313" key="7">
    <source>
        <dbReference type="Proteomes" id="UP000238650"/>
    </source>
</evidence>
<dbReference type="GO" id="GO:0003700">
    <property type="term" value="F:DNA-binding transcription factor activity"/>
    <property type="evidence" value="ECO:0007669"/>
    <property type="project" value="InterPro"/>
</dbReference>
<dbReference type="SMART" id="SM00342">
    <property type="entry name" value="HTH_ARAC"/>
    <property type="match status" value="1"/>
</dbReference>
<reference evidence="6 7" key="1">
    <citation type="journal article" date="2017" name="New Microbes New Infect">
        <title>Genome sequence of 'Leucobacter massiliensis' sp. nov. isolated from human pharynx after travel to the 2014 Hajj.</title>
        <authorList>
            <person name="Leangapichart T."/>
            <person name="Gautret P."/>
            <person name="Nguyen T.T."/>
            <person name="Armstrong N."/>
            <person name="Rolain J.M."/>
        </authorList>
    </citation>
    <scope>NUCLEOTIDE SEQUENCE [LARGE SCALE GENOMIC DNA]</scope>
    <source>
        <strain evidence="6 7">122RC15</strain>
    </source>
</reference>
<dbReference type="RefSeq" id="WP_105806396.1">
    <property type="nucleotide sequence ID" value="NZ_MWZD01000024.1"/>
</dbReference>
<gene>
    <name evidence="6" type="ORF">B4915_13710</name>
</gene>
<feature type="region of interest" description="Disordered" evidence="4">
    <location>
        <begin position="1"/>
        <end position="31"/>
    </location>
</feature>
<dbReference type="PRINTS" id="PR00032">
    <property type="entry name" value="HTHARAC"/>
</dbReference>
<dbReference type="Gene3D" id="1.10.10.60">
    <property type="entry name" value="Homeodomain-like"/>
    <property type="match status" value="1"/>
</dbReference>
<dbReference type="Pfam" id="PF14525">
    <property type="entry name" value="AraC_binding_2"/>
    <property type="match status" value="1"/>
</dbReference>
<keyword evidence="7" id="KW-1185">Reference proteome</keyword>
<dbReference type="AlphaFoldDB" id="A0A2S9QK49"/>
<protein>
    <submittedName>
        <fullName evidence="6">AraC family transcriptional regulator</fullName>
    </submittedName>
</protein>
<sequence>MAHAASRTGSAPRARLSSGDPRLAGPAAEAPAPARAADIEGFRSIVSASFVPLRVSAEHTEPFEARLVSADADEVVFTEVTARPHLVERTPETIASGGSGYYKVSLLLAGSSIIVQDGRETVMQPGDLTVYDTSRPYSLLFDEAFRNLIMMFPKNRLELPDAFTEQLTAVSLNREDAGLAQVISGFLAQFPGQLTSIDERVRAKLAHTSLDLVSTLFAHILDADPQQRDPRQLLLQKIYAHIDAHLGSPDLSPRSIAAAHYISTRHLHALFREAGSTVSTRIRDRRLERCRAELLDPVLSDRTVSAIAARWGFTDAAHFSRTFKAAYGVSPSELRRG</sequence>
<dbReference type="InterPro" id="IPR020449">
    <property type="entry name" value="Tscrpt_reg_AraC-type_HTH"/>
</dbReference>
<dbReference type="EMBL" id="MWZD01000024">
    <property type="protein sequence ID" value="PRI09978.1"/>
    <property type="molecule type" value="Genomic_DNA"/>
</dbReference>
<keyword evidence="2" id="KW-0238">DNA-binding</keyword>
<evidence type="ECO:0000256" key="4">
    <source>
        <dbReference type="SAM" id="MobiDB-lite"/>
    </source>
</evidence>
<keyword evidence="1" id="KW-0805">Transcription regulation</keyword>
<dbReference type="Pfam" id="PF12833">
    <property type="entry name" value="HTH_18"/>
    <property type="match status" value="1"/>
</dbReference>
<evidence type="ECO:0000256" key="1">
    <source>
        <dbReference type="ARBA" id="ARBA00023015"/>
    </source>
</evidence>
<feature type="domain" description="HTH araC/xylS-type" evidence="5">
    <location>
        <begin position="236"/>
        <end position="337"/>
    </location>
</feature>
<dbReference type="GO" id="GO:0043565">
    <property type="term" value="F:sequence-specific DNA binding"/>
    <property type="evidence" value="ECO:0007669"/>
    <property type="project" value="InterPro"/>
</dbReference>
<dbReference type="SUPFAM" id="SSF46689">
    <property type="entry name" value="Homeodomain-like"/>
    <property type="match status" value="1"/>
</dbReference>
<dbReference type="PROSITE" id="PS01124">
    <property type="entry name" value="HTH_ARAC_FAMILY_2"/>
    <property type="match status" value="1"/>
</dbReference>
<evidence type="ECO:0000259" key="5">
    <source>
        <dbReference type="PROSITE" id="PS01124"/>
    </source>
</evidence>
<accession>A0A2S9QK49</accession>
<dbReference type="OrthoDB" id="9799345at2"/>
<dbReference type="InterPro" id="IPR018060">
    <property type="entry name" value="HTH_AraC"/>
</dbReference>